<name>A0A5Y2X9L2_SALEB</name>
<proteinExistence type="predicted"/>
<evidence type="ECO:0000313" key="3">
    <source>
        <dbReference type="EMBL" id="ECG1991304.1"/>
    </source>
</evidence>
<dbReference type="InterPro" id="IPR007539">
    <property type="entry name" value="DUF551"/>
</dbReference>
<dbReference type="InterPro" id="IPR007538">
    <property type="entry name" value="dATP/dGTP_dipphydrolase_MazZ"/>
</dbReference>
<dbReference type="AlphaFoldDB" id="A0A5Y2X9L2"/>
<feature type="domain" description="DUF551" evidence="2">
    <location>
        <begin position="209"/>
        <end position="268"/>
    </location>
</feature>
<dbReference type="Pfam" id="PF04448">
    <property type="entry name" value="DUF551"/>
    <property type="match status" value="1"/>
</dbReference>
<accession>A0A5Y2X9L2</accession>
<dbReference type="EMBL" id="AAINPK010000009">
    <property type="protein sequence ID" value="ECG1991304.1"/>
    <property type="molecule type" value="Genomic_DNA"/>
</dbReference>
<feature type="domain" description="dATP/dGTP diphosphohydrolase MazZ" evidence="1">
    <location>
        <begin position="50"/>
        <end position="144"/>
    </location>
</feature>
<evidence type="ECO:0000259" key="2">
    <source>
        <dbReference type="Pfam" id="PF04448"/>
    </source>
</evidence>
<evidence type="ECO:0000259" key="1">
    <source>
        <dbReference type="Pfam" id="PF04447"/>
    </source>
</evidence>
<reference evidence="3" key="1">
    <citation type="submission" date="2019-01" db="EMBL/GenBank/DDBJ databases">
        <authorList>
            <person name="Ashton P.M."/>
            <person name="Dallman T."/>
            <person name="Nair S."/>
            <person name="De Pinna E."/>
            <person name="Peters T."/>
            <person name="Grant K."/>
        </authorList>
    </citation>
    <scope>NUCLEOTIDE SEQUENCE</scope>
    <source>
        <strain evidence="3">672573</strain>
    </source>
</reference>
<comment type="caution">
    <text evidence="3">The sequence shown here is derived from an EMBL/GenBank/DDBJ whole genome shotgun (WGS) entry which is preliminary data.</text>
</comment>
<sequence>MTTNTKEWLQQTIAEFENTRDDIPFGLSDDDAKILIVLKRALVSLERERIRREHAEWSDATFGNFGPVGPLKHLSKEALEAAADPSDPLEWADMQFLLWDAQRRAGISDEQITLAMVEKLAVNKKREWPEPKDGEPRLHIKEQPVPVVPDEWTIQDAVKFCRETGRQDAGSAMEEWNACRAGMLQGVEPVSQTYKLNELSGNSPVTPNGWISCSEQMPEDEQEVIVHNKLGYRYVSYFDEHSGLFFDMRGGNQMNCIEHILVTHWMPL</sequence>
<organism evidence="3">
    <name type="scientific">Salmonella enterica subsp. enterica serovar Java</name>
    <dbReference type="NCBI Taxonomy" id="224729"/>
    <lineage>
        <taxon>Bacteria</taxon>
        <taxon>Pseudomonadati</taxon>
        <taxon>Pseudomonadota</taxon>
        <taxon>Gammaproteobacteria</taxon>
        <taxon>Enterobacterales</taxon>
        <taxon>Enterobacteriaceae</taxon>
        <taxon>Salmonella</taxon>
    </lineage>
</organism>
<dbReference type="Pfam" id="PF04447">
    <property type="entry name" value="dATP-dGTP_PPHyd"/>
    <property type="match status" value="1"/>
</dbReference>
<protein>
    <submittedName>
        <fullName evidence="3">DUF550 domain-containing protein</fullName>
    </submittedName>
</protein>
<gene>
    <name evidence="3" type="ORF">EUB96_09610</name>
</gene>